<comment type="caution">
    <text evidence="1">The sequence shown here is derived from an EMBL/GenBank/DDBJ whole genome shotgun (WGS) entry which is preliminary data.</text>
</comment>
<gene>
    <name evidence="1" type="primary">comK_1</name>
    <name evidence="1" type="ORF">BN990_00601</name>
</gene>
<dbReference type="STRING" id="1462526.BN990_00601"/>
<dbReference type="Pfam" id="PF06338">
    <property type="entry name" value="ComK"/>
    <property type="match status" value="1"/>
</dbReference>
<reference evidence="1 2" key="1">
    <citation type="submission" date="2014-03" db="EMBL/GenBank/DDBJ databases">
        <authorList>
            <person name="Urmite Genomes U."/>
        </authorList>
    </citation>
    <scope>NUCLEOTIDE SEQUENCE [LARGE SCALE GENOMIC DNA]</scope>
    <source>
        <strain evidence="1 2">Vm-5</strain>
    </source>
</reference>
<keyword evidence="2" id="KW-1185">Reference proteome</keyword>
<evidence type="ECO:0000313" key="2">
    <source>
        <dbReference type="Proteomes" id="UP000028875"/>
    </source>
</evidence>
<name>A0A024Q7R0_9BACI</name>
<evidence type="ECO:0000313" key="1">
    <source>
        <dbReference type="EMBL" id="CDQ38332.1"/>
    </source>
</evidence>
<sequence>MTNCITSVYIISPRTKAIILKELTYYRSLIIEENRERKSLHKPEQIIDNSCLVYGSTLEGRKGAVRDILKTSSKLPIPVIPEMGVYMIPTASTKNKSCVWVAYHHIHSYQSHDQCTSIQFNDGSNLLAHTSLNTFDMQYKRTSQIIVHMNRSFLFSRGNPSKRILR</sequence>
<dbReference type="EMBL" id="CCDP010000001">
    <property type="protein sequence ID" value="CDQ38332.1"/>
    <property type="molecule type" value="Genomic_DNA"/>
</dbReference>
<organism evidence="1 2">
    <name type="scientific">Virgibacillus massiliensis</name>
    <dbReference type="NCBI Taxonomy" id="1462526"/>
    <lineage>
        <taxon>Bacteria</taxon>
        <taxon>Bacillati</taxon>
        <taxon>Bacillota</taxon>
        <taxon>Bacilli</taxon>
        <taxon>Bacillales</taxon>
        <taxon>Bacillaceae</taxon>
        <taxon>Virgibacillus</taxon>
    </lineage>
</organism>
<protein>
    <submittedName>
        <fullName evidence="1">Competence protein K</fullName>
    </submittedName>
</protein>
<dbReference type="AlphaFoldDB" id="A0A024Q7R0"/>
<accession>A0A024Q7R0</accession>
<dbReference type="OrthoDB" id="2417337at2"/>
<reference evidence="2" key="2">
    <citation type="submission" date="2014-05" db="EMBL/GenBank/DDBJ databases">
        <title>Draft genome sequence of Virgibacillus massiliensis Vm-5.</title>
        <authorList>
            <person name="Khelaifia S."/>
            <person name="Croce O."/>
            <person name="Lagier J.C."/>
            <person name="Raoult D."/>
        </authorList>
    </citation>
    <scope>NUCLEOTIDE SEQUENCE [LARGE SCALE GENOMIC DNA]</scope>
    <source>
        <strain evidence="2">Vm-5</strain>
    </source>
</reference>
<proteinExistence type="predicted"/>
<dbReference type="RefSeq" id="WP_021289794.1">
    <property type="nucleotide sequence ID" value="NZ_BNER01000001.1"/>
</dbReference>
<dbReference type="InterPro" id="IPR010461">
    <property type="entry name" value="ComK"/>
</dbReference>
<dbReference type="eggNOG" id="COG4903">
    <property type="taxonomic scope" value="Bacteria"/>
</dbReference>
<dbReference type="Proteomes" id="UP000028875">
    <property type="component" value="Unassembled WGS sequence"/>
</dbReference>
<dbReference type="GO" id="GO:0030420">
    <property type="term" value="P:establishment of competence for transformation"/>
    <property type="evidence" value="ECO:0007669"/>
    <property type="project" value="InterPro"/>
</dbReference>